<accession>H1Y8S3</accession>
<reference evidence="1" key="1">
    <citation type="submission" date="2011-09" db="EMBL/GenBank/DDBJ databases">
        <title>The permanent draft genome of Mucilaginibacter paludis DSM 18603.</title>
        <authorList>
            <consortium name="US DOE Joint Genome Institute (JGI-PGF)"/>
            <person name="Lucas S."/>
            <person name="Han J."/>
            <person name="Lapidus A."/>
            <person name="Bruce D."/>
            <person name="Goodwin L."/>
            <person name="Pitluck S."/>
            <person name="Peters L."/>
            <person name="Kyrpides N."/>
            <person name="Mavromatis K."/>
            <person name="Ivanova N."/>
            <person name="Mikhailova N."/>
            <person name="Held B."/>
            <person name="Detter J.C."/>
            <person name="Tapia R."/>
            <person name="Han C."/>
            <person name="Land M."/>
            <person name="Hauser L."/>
            <person name="Markowitz V."/>
            <person name="Cheng J.-F."/>
            <person name="Hugenholtz P."/>
            <person name="Woyke T."/>
            <person name="Wu D."/>
            <person name="Tindall B."/>
            <person name="Brambilla E."/>
            <person name="Klenk H.-P."/>
            <person name="Eisen J.A."/>
        </authorList>
    </citation>
    <scope>NUCLEOTIDE SEQUENCE [LARGE SCALE GENOMIC DNA]</scope>
    <source>
        <strain evidence="1">DSM 18603</strain>
    </source>
</reference>
<dbReference type="RefSeq" id="WP_008507185.1">
    <property type="nucleotide sequence ID" value="NZ_CM001403.1"/>
</dbReference>
<gene>
    <name evidence="1" type="ORF">Mucpa_2834</name>
</gene>
<evidence type="ECO:0000313" key="2">
    <source>
        <dbReference type="Proteomes" id="UP000002774"/>
    </source>
</evidence>
<dbReference type="EMBL" id="CM001403">
    <property type="protein sequence ID" value="EHQ26945.1"/>
    <property type="molecule type" value="Genomic_DNA"/>
</dbReference>
<dbReference type="HOGENOM" id="CLU_2207051_0_0_10"/>
<name>H1Y8S3_9SPHI</name>
<evidence type="ECO:0000313" key="1">
    <source>
        <dbReference type="EMBL" id="EHQ26945.1"/>
    </source>
</evidence>
<dbReference type="AlphaFoldDB" id="H1Y8S3"/>
<proteinExistence type="predicted"/>
<dbReference type="Proteomes" id="UP000002774">
    <property type="component" value="Chromosome"/>
</dbReference>
<protein>
    <submittedName>
        <fullName evidence="1">Uncharacterized protein</fullName>
    </submittedName>
</protein>
<organism evidence="1 2">
    <name type="scientific">Mucilaginibacter paludis DSM 18603</name>
    <dbReference type="NCBI Taxonomy" id="714943"/>
    <lineage>
        <taxon>Bacteria</taxon>
        <taxon>Pseudomonadati</taxon>
        <taxon>Bacteroidota</taxon>
        <taxon>Sphingobacteriia</taxon>
        <taxon>Sphingobacteriales</taxon>
        <taxon>Sphingobacteriaceae</taxon>
        <taxon>Mucilaginibacter</taxon>
    </lineage>
</organism>
<dbReference type="OrthoDB" id="765218at2"/>
<keyword evidence="2" id="KW-1185">Reference proteome</keyword>
<sequence>MIPELPEYLLCEDPTAEEENLFIYHVPSRSLTHIIHTNSIPDIEEDLRHRNRRHFDYTYRNNLGKTERIMFFGEIVDPSHNTEQWILERCAHWYACYLGWEADCEGD</sequence>